<evidence type="ECO:0000313" key="1">
    <source>
        <dbReference type="EMBL" id="MEE2039431.1"/>
    </source>
</evidence>
<evidence type="ECO:0008006" key="3">
    <source>
        <dbReference type="Google" id="ProtNLM"/>
    </source>
</evidence>
<reference evidence="1 2" key="1">
    <citation type="submission" date="2023-08" db="EMBL/GenBank/DDBJ databases">
        <authorList>
            <person name="Girao M."/>
            <person name="Carvalho M.F."/>
        </authorList>
    </citation>
    <scope>NUCLEOTIDE SEQUENCE [LARGE SCALE GENOMIC DNA]</scope>
    <source>
        <strain evidence="1 2">CT-R113</strain>
    </source>
</reference>
<dbReference type="EMBL" id="JAUZMY010000019">
    <property type="protein sequence ID" value="MEE2039431.1"/>
    <property type="molecule type" value="Genomic_DNA"/>
</dbReference>
<dbReference type="Gene3D" id="3.40.50.12500">
    <property type="match status" value="1"/>
</dbReference>
<comment type="caution">
    <text evidence="1">The sequence shown here is derived from an EMBL/GenBank/DDBJ whole genome shotgun (WGS) entry which is preliminary data.</text>
</comment>
<protein>
    <recommendedName>
        <fullName evidence="3">Maleate cis-trans isomerase</fullName>
    </recommendedName>
</protein>
<dbReference type="Proteomes" id="UP001356095">
    <property type="component" value="Unassembled WGS sequence"/>
</dbReference>
<proteinExistence type="predicted"/>
<dbReference type="RefSeq" id="WP_330093199.1">
    <property type="nucleotide sequence ID" value="NZ_JAUZMY010000019.1"/>
</dbReference>
<dbReference type="InterPro" id="IPR026286">
    <property type="entry name" value="MaiA/AMDase"/>
</dbReference>
<keyword evidence="2" id="KW-1185">Reference proteome</keyword>
<organism evidence="1 2">
    <name type="scientific">Nocardiopsis codii</name>
    <dbReference type="NCBI Taxonomy" id="3065942"/>
    <lineage>
        <taxon>Bacteria</taxon>
        <taxon>Bacillati</taxon>
        <taxon>Actinomycetota</taxon>
        <taxon>Actinomycetes</taxon>
        <taxon>Streptosporangiales</taxon>
        <taxon>Nocardiopsidaceae</taxon>
        <taxon>Nocardiopsis</taxon>
    </lineage>
</organism>
<dbReference type="PANTHER" id="PTHR40267">
    <property type="entry name" value="BLR3294 PROTEIN"/>
    <property type="match status" value="1"/>
</dbReference>
<accession>A0ABU7KB14</accession>
<dbReference type="Pfam" id="PF17645">
    <property type="entry name" value="Amdase"/>
    <property type="match status" value="1"/>
</dbReference>
<dbReference type="InterPro" id="IPR053714">
    <property type="entry name" value="Iso_Racemase_Enz_sf"/>
</dbReference>
<dbReference type="PANTHER" id="PTHR40267:SF1">
    <property type="entry name" value="BLR3294 PROTEIN"/>
    <property type="match status" value="1"/>
</dbReference>
<sequence>MRSPAPAPTSEWGVRLGILVIHNDPVPEVEMWRTAAPGVTVHTARFQTPRPFGTEFTGVELAALFETTGLGTAVAQLGDLGVDAVGYCFTSSSVFGGPAFDEGFARRAGELAGGVPVVTAGTGIREELAAREVSEVAVVAPPWFTEPTLDALSRYLGGGSVRVRQVIRFELPGEWDGIDRPDLFDRGARYAVDQDELVRQVERRIEPGADALLVPGSGFSSLVAAGRLGDSLGIGVVTANAALLSALERRAAGVGGALEAGRTVSGR</sequence>
<gene>
    <name evidence="1" type="ORF">Q8791_19615</name>
</gene>
<name>A0ABU7KB14_9ACTN</name>
<evidence type="ECO:0000313" key="2">
    <source>
        <dbReference type="Proteomes" id="UP001356095"/>
    </source>
</evidence>